<dbReference type="EMBL" id="CP017675">
    <property type="protein sequence ID" value="APB34483.1"/>
    <property type="molecule type" value="Genomic_DNA"/>
</dbReference>
<name>A0A1J0AF04_9CYAN</name>
<dbReference type="PANTHER" id="PTHR10566">
    <property type="entry name" value="CHAPERONE-ACTIVITY OF BC1 COMPLEX CABC1 -RELATED"/>
    <property type="match status" value="1"/>
</dbReference>
<evidence type="ECO:0000256" key="2">
    <source>
        <dbReference type="SAM" id="Phobius"/>
    </source>
</evidence>
<reference evidence="4 5" key="1">
    <citation type="submission" date="2016-10" db="EMBL/GenBank/DDBJ databases">
        <title>Description of Gloeomargarita lithophora gen. nov., sp. nov., a thylakoid-bearing basal-branching cyanobacterium with intracellular carbonates, and proposal for Gloeomargaritales ord. nov.</title>
        <authorList>
            <person name="Moreira D."/>
            <person name="Tavera R."/>
            <person name="Benzerara K."/>
            <person name="Skouri-Panet F."/>
            <person name="Couradeau E."/>
            <person name="Gerard E."/>
            <person name="Loussert C."/>
            <person name="Novelo E."/>
            <person name="Zivanovic Y."/>
            <person name="Lopez-Garcia P."/>
        </authorList>
    </citation>
    <scope>NUCLEOTIDE SEQUENCE [LARGE SCALE GENOMIC DNA]</scope>
    <source>
        <strain evidence="4 5">D10</strain>
    </source>
</reference>
<dbReference type="Proteomes" id="UP000180235">
    <property type="component" value="Chromosome"/>
</dbReference>
<keyword evidence="2" id="KW-0472">Membrane</keyword>
<dbReference type="KEGG" id="glt:GlitD10_2154"/>
<keyword evidence="5" id="KW-1185">Reference proteome</keyword>
<dbReference type="SUPFAM" id="SSF56112">
    <property type="entry name" value="Protein kinase-like (PK-like)"/>
    <property type="match status" value="1"/>
</dbReference>
<accession>A0A1J0AF04</accession>
<feature type="transmembrane region" description="Helical" evidence="2">
    <location>
        <begin position="490"/>
        <end position="507"/>
    </location>
</feature>
<dbReference type="PROSITE" id="PS50011">
    <property type="entry name" value="PROTEIN_KINASE_DOM"/>
    <property type="match status" value="1"/>
</dbReference>
<gene>
    <name evidence="4" type="ORF">GlitD10_2154</name>
</gene>
<keyword evidence="2" id="KW-1133">Transmembrane helix</keyword>
<protein>
    <submittedName>
        <fullName evidence="4">ABC1 family protein</fullName>
    </submittedName>
</protein>
<evidence type="ECO:0000313" key="5">
    <source>
        <dbReference type="Proteomes" id="UP000180235"/>
    </source>
</evidence>
<evidence type="ECO:0000313" key="4">
    <source>
        <dbReference type="EMBL" id="APB34483.1"/>
    </source>
</evidence>
<dbReference type="AlphaFoldDB" id="A0A1J0AF04"/>
<feature type="domain" description="Protein kinase" evidence="3">
    <location>
        <begin position="113"/>
        <end position="429"/>
    </location>
</feature>
<dbReference type="InterPro" id="IPR050154">
    <property type="entry name" value="UbiB_kinase"/>
</dbReference>
<sequence>MLSGFARTTERQGEIAEILLRNGWKFMRQLLLGKKVGEPELPPPAVLRQILVELGPVYVKLGQLLSTRADILPASYTQALSALQSKVPAVDWEEMEVMIRRELPQPYGTVFAHVNPQPVAAGSIGQTYRATLADGTAVALKVQRPGIGPVIDQDVTLLRSLAALVAQTEWGQSLNLVTLVDEFSAVLVRELDFTQEAQFTRTIGANLHQSPWPEVQTLRVPRVYGELSTSRLLVLEWLDGLPLLAGYRTTAQTQGGAIARMLLRAFFQQICLDGLFHADPHPGNFFYLQDGQVALLDFGNVASFDPRTQGLITELLLALVTLEPRRCVQLTLELSESPRPDDLNQLEQDFGRLLRRYYPRSLGQVNFGQLLGDILETARQNRVRLPGSMGVLARTLAYLENIGRELDPQFDLVGELRPLMGRLLQQQFLGADGMPALWQTALDLRSLSLDSPRQVELLLQRVNSENLRWQVNLPDMELLQRALDTASSRLSYSVVVGAFIIGAAIIFDRGQANIQVFLGAGLLLVGAMTLGFWLLFRILRPNRLR</sequence>
<feature type="transmembrane region" description="Helical" evidence="2">
    <location>
        <begin position="513"/>
        <end position="536"/>
    </location>
</feature>
<dbReference type="GO" id="GO:0004672">
    <property type="term" value="F:protein kinase activity"/>
    <property type="evidence" value="ECO:0007669"/>
    <property type="project" value="InterPro"/>
</dbReference>
<dbReference type="InterPro" id="IPR011009">
    <property type="entry name" value="Kinase-like_dom_sf"/>
</dbReference>
<dbReference type="InterPro" id="IPR004147">
    <property type="entry name" value="ABC1_dom"/>
</dbReference>
<dbReference type="InterPro" id="IPR000719">
    <property type="entry name" value="Prot_kinase_dom"/>
</dbReference>
<proteinExistence type="inferred from homology"/>
<dbReference type="GO" id="GO:0005524">
    <property type="term" value="F:ATP binding"/>
    <property type="evidence" value="ECO:0007669"/>
    <property type="project" value="InterPro"/>
</dbReference>
<organism evidence="4 5">
    <name type="scientific">Gloeomargarita lithophora Alchichica-D10</name>
    <dbReference type="NCBI Taxonomy" id="1188229"/>
    <lineage>
        <taxon>Bacteria</taxon>
        <taxon>Bacillati</taxon>
        <taxon>Cyanobacteriota</taxon>
        <taxon>Cyanophyceae</taxon>
        <taxon>Gloeomargaritales</taxon>
        <taxon>Gloeomargaritaceae</taxon>
        <taxon>Gloeomargarita</taxon>
    </lineage>
</organism>
<keyword evidence="2" id="KW-0812">Transmembrane</keyword>
<evidence type="ECO:0000256" key="1">
    <source>
        <dbReference type="ARBA" id="ARBA00009670"/>
    </source>
</evidence>
<dbReference type="Pfam" id="PF03109">
    <property type="entry name" value="ABC1"/>
    <property type="match status" value="1"/>
</dbReference>
<evidence type="ECO:0000259" key="3">
    <source>
        <dbReference type="PROSITE" id="PS50011"/>
    </source>
</evidence>
<dbReference type="PANTHER" id="PTHR10566:SF113">
    <property type="entry name" value="PROTEIN ACTIVITY OF BC1 COMPLEX KINASE 7, CHLOROPLASTIC"/>
    <property type="match status" value="1"/>
</dbReference>
<comment type="similarity">
    <text evidence="1">Belongs to the protein kinase superfamily. ADCK protein kinase family.</text>
</comment>
<dbReference type="CDD" id="cd05121">
    <property type="entry name" value="ABC1_ADCK3-like"/>
    <property type="match status" value="1"/>
</dbReference>
<dbReference type="OrthoDB" id="438485at2"/>